<comment type="similarity">
    <text evidence="6">Belongs to the HrcA family.</text>
</comment>
<feature type="domain" description="Heat-inducible transcription repressor HrcA C-terminal" evidence="7">
    <location>
        <begin position="103"/>
        <end position="320"/>
    </location>
</feature>
<dbReference type="GO" id="GO:0003677">
    <property type="term" value="F:DNA binding"/>
    <property type="evidence" value="ECO:0007669"/>
    <property type="project" value="InterPro"/>
</dbReference>
<dbReference type="Proteomes" id="UP000469215">
    <property type="component" value="Unassembled WGS sequence"/>
</dbReference>
<dbReference type="InterPro" id="IPR021153">
    <property type="entry name" value="HrcA_C"/>
</dbReference>
<evidence type="ECO:0000256" key="1">
    <source>
        <dbReference type="ARBA" id="ARBA00022491"/>
    </source>
</evidence>
<dbReference type="InterPro" id="IPR036388">
    <property type="entry name" value="WH-like_DNA-bd_sf"/>
</dbReference>
<dbReference type="InterPro" id="IPR002571">
    <property type="entry name" value="HrcA"/>
</dbReference>
<evidence type="ECO:0000256" key="5">
    <source>
        <dbReference type="ARBA" id="ARBA00055319"/>
    </source>
</evidence>
<evidence type="ECO:0000259" key="8">
    <source>
        <dbReference type="Pfam" id="PF08220"/>
    </source>
</evidence>
<dbReference type="FunFam" id="1.10.10.10:FF:000049">
    <property type="entry name" value="Heat-inducible transcription repressor HrcA"/>
    <property type="match status" value="1"/>
</dbReference>
<dbReference type="PIRSF" id="PIRSF005485">
    <property type="entry name" value="HrcA"/>
    <property type="match status" value="1"/>
</dbReference>
<dbReference type="EMBL" id="WWEQ01000059">
    <property type="protein sequence ID" value="MYM20554.1"/>
    <property type="molecule type" value="Genomic_DNA"/>
</dbReference>
<dbReference type="GO" id="GO:0003700">
    <property type="term" value="F:DNA-binding transcription factor activity"/>
    <property type="evidence" value="ECO:0007669"/>
    <property type="project" value="InterPro"/>
</dbReference>
<dbReference type="InterPro" id="IPR001034">
    <property type="entry name" value="DeoR_HTH"/>
</dbReference>
<reference evidence="9 10" key="1">
    <citation type="submission" date="2020-01" db="EMBL/GenBank/DDBJ databases">
        <authorList>
            <person name="Deng T."/>
        </authorList>
    </citation>
    <scope>NUCLEOTIDE SEQUENCE [LARGE SCALE GENOMIC DNA]</scope>
    <source>
        <strain evidence="9 10">5221</strain>
    </source>
</reference>
<dbReference type="InterPro" id="IPR036390">
    <property type="entry name" value="WH_DNA-bd_sf"/>
</dbReference>
<dbReference type="HAMAP" id="MF_00081">
    <property type="entry name" value="HrcA"/>
    <property type="match status" value="1"/>
</dbReference>
<keyword evidence="1 6" id="KW-0678">Repressor</keyword>
<dbReference type="InterPro" id="IPR023120">
    <property type="entry name" value="WHTH_transcript_rep_HrcA_IDD"/>
</dbReference>
<dbReference type="Gene3D" id="1.10.10.10">
    <property type="entry name" value="Winged helix-like DNA-binding domain superfamily/Winged helix DNA-binding domain"/>
    <property type="match status" value="1"/>
</dbReference>
<dbReference type="Pfam" id="PF01628">
    <property type="entry name" value="HrcA"/>
    <property type="match status" value="1"/>
</dbReference>
<dbReference type="SUPFAM" id="SSF46785">
    <property type="entry name" value="Winged helix' DNA-binding domain"/>
    <property type="match status" value="1"/>
</dbReference>
<evidence type="ECO:0000256" key="6">
    <source>
        <dbReference type="HAMAP-Rule" id="MF_00081"/>
    </source>
</evidence>
<dbReference type="PANTHER" id="PTHR34824:SF1">
    <property type="entry name" value="HEAT-INDUCIBLE TRANSCRIPTION REPRESSOR HRCA"/>
    <property type="match status" value="1"/>
</dbReference>
<keyword evidence="10" id="KW-1185">Reference proteome</keyword>
<dbReference type="RefSeq" id="WP_160953968.1">
    <property type="nucleotide sequence ID" value="NZ_WWEQ01000059.1"/>
</dbReference>
<dbReference type="Pfam" id="PF08220">
    <property type="entry name" value="HTH_DeoR"/>
    <property type="match status" value="1"/>
</dbReference>
<dbReference type="Gene3D" id="3.30.390.60">
    <property type="entry name" value="Heat-inducible transcription repressor hrca homolog, domain 3"/>
    <property type="match status" value="1"/>
</dbReference>
<dbReference type="Gene3D" id="3.30.450.40">
    <property type="match status" value="1"/>
</dbReference>
<keyword evidence="4 6" id="KW-0804">Transcription</keyword>
<evidence type="ECO:0000256" key="3">
    <source>
        <dbReference type="ARBA" id="ARBA00023016"/>
    </source>
</evidence>
<evidence type="ECO:0000313" key="10">
    <source>
        <dbReference type="Proteomes" id="UP000469215"/>
    </source>
</evidence>
<accession>A0A6N9HAM4</accession>
<gene>
    <name evidence="6 9" type="primary">hrcA</name>
    <name evidence="9" type="ORF">GSY69_11420</name>
</gene>
<dbReference type="AlphaFoldDB" id="A0A6N9HAM4"/>
<comment type="function">
    <text evidence="5 6">Negative regulator of class I heat shock genes (grpE-dnaK-dnaJ and groELS operons). Prevents heat-shock induction of these operons.</text>
</comment>
<proteinExistence type="inferred from homology"/>
<sequence length="336" mass="35837">MSDERRTRVLRAIVEDYVATNEPVGSKALVDKHELGVSSATIRNDMAALEAQGLIAQPHTSAGRIPTHMGYRVFVDRLDEIKPLTAAERRAIARVLSGPLDVDEMLERTVRLLSGLTHQVALVQYPTATKAALRHIELVDLAPGRVLAVLITDSGQVEQRLVDLGQTVGEDDLAGLRDAFNRELRGVRVTAVAAALAAVTAAPELAAARAAIAQAIAELAALVRQERLVMAGAANLARAGRELGEHIGPLLEAFEEQVVMLRLLASMADEPDRVSVSIGSENALESFATTSVVASSYGVDGTEARLAVLGPTRMDYPTTMSAVRAVARYISVILAE</sequence>
<evidence type="ECO:0000256" key="2">
    <source>
        <dbReference type="ARBA" id="ARBA00023015"/>
    </source>
</evidence>
<evidence type="ECO:0000256" key="4">
    <source>
        <dbReference type="ARBA" id="ARBA00023163"/>
    </source>
</evidence>
<dbReference type="SUPFAM" id="SSF55781">
    <property type="entry name" value="GAF domain-like"/>
    <property type="match status" value="1"/>
</dbReference>
<dbReference type="PANTHER" id="PTHR34824">
    <property type="entry name" value="HEAT-INDUCIBLE TRANSCRIPTION REPRESSOR HRCA"/>
    <property type="match status" value="1"/>
</dbReference>
<feature type="domain" description="HTH deoR-type" evidence="8">
    <location>
        <begin position="34"/>
        <end position="62"/>
    </location>
</feature>
<organism evidence="9 10">
    <name type="scientific">Brevibacterium rongguiense</name>
    <dbReference type="NCBI Taxonomy" id="2695267"/>
    <lineage>
        <taxon>Bacteria</taxon>
        <taxon>Bacillati</taxon>
        <taxon>Actinomycetota</taxon>
        <taxon>Actinomycetes</taxon>
        <taxon>Micrococcales</taxon>
        <taxon>Brevibacteriaceae</taxon>
        <taxon>Brevibacterium</taxon>
    </lineage>
</organism>
<evidence type="ECO:0000313" key="9">
    <source>
        <dbReference type="EMBL" id="MYM20554.1"/>
    </source>
</evidence>
<name>A0A6N9HAM4_9MICO</name>
<dbReference type="NCBIfam" id="TIGR00331">
    <property type="entry name" value="hrcA"/>
    <property type="match status" value="1"/>
</dbReference>
<dbReference type="GO" id="GO:0045892">
    <property type="term" value="P:negative regulation of DNA-templated transcription"/>
    <property type="evidence" value="ECO:0007669"/>
    <property type="project" value="UniProtKB-UniRule"/>
</dbReference>
<keyword evidence="3 6" id="KW-0346">Stress response</keyword>
<dbReference type="InterPro" id="IPR029016">
    <property type="entry name" value="GAF-like_dom_sf"/>
</dbReference>
<comment type="caution">
    <text evidence="9">The sequence shown here is derived from an EMBL/GenBank/DDBJ whole genome shotgun (WGS) entry which is preliminary data.</text>
</comment>
<protein>
    <recommendedName>
        <fullName evidence="6">Heat-inducible transcription repressor HrcA</fullName>
    </recommendedName>
</protein>
<evidence type="ECO:0000259" key="7">
    <source>
        <dbReference type="Pfam" id="PF01628"/>
    </source>
</evidence>
<keyword evidence="2 6" id="KW-0805">Transcription regulation</keyword>